<dbReference type="CDD" id="cd12148">
    <property type="entry name" value="fungal_TF_MHR"/>
    <property type="match status" value="1"/>
</dbReference>
<evidence type="ECO:0008006" key="11">
    <source>
        <dbReference type="Google" id="ProtNLM"/>
    </source>
</evidence>
<dbReference type="PROSITE" id="PS00463">
    <property type="entry name" value="ZN2_CY6_FUNGAL_1"/>
    <property type="match status" value="1"/>
</dbReference>
<sequence>MSTSQSRRNDSPSPPLQRGKACISCRRRKMRCDGLRPTCTQCLRGDRAIDCEYTDGSQRSRTLALEEDVARLQARVRELEGSETTTPSVTLHDPYGQTRQPTTAHYSLSPGSSGTTRHGPDYDPESFSDLQYLIDTLAPYALDLGIFLSLPRLRAQPGSISPALRSALILCSFHLTRPSGPEQAVSAEALVSRLLHTLVDALVAANPRLGPQFYMQTLQAEVLLAYHLLRMGRVSTAQSHANAAMSLAICLGLHLSSGDAPPAGLFDFLAASLPRLPRPGDAIEEQERVDAWWTIHSLVKSAETIHAGPPVVSSTVNITAPWPGTTRGDNSVAPGGALRNTVTQFLVSQNFGIQGETPFGLQARASVLLGEAHSAAAAYHRDPSISQSNDFRSRFATLDNLIQNFFNSVLHLATSFRSSGSGGTYNSRQILLTVNLAALAQITLHRPFASSHTPSNRRCVDSAIRAVHALNGLNDLKIMNPICVASWGVFFSALQNELHRLRSRSQQRHGPVSAAQGPNEVGEADIVNALRSLASFSRALSGQYPLQMTIRAKLEAAI</sequence>
<dbReference type="Gene3D" id="4.10.240.10">
    <property type="entry name" value="Zn(2)-C6 fungal-type DNA-binding domain"/>
    <property type="match status" value="1"/>
</dbReference>
<dbReference type="GO" id="GO:0003677">
    <property type="term" value="F:DNA binding"/>
    <property type="evidence" value="ECO:0007669"/>
    <property type="project" value="InterPro"/>
</dbReference>
<evidence type="ECO:0000313" key="10">
    <source>
        <dbReference type="Proteomes" id="UP000054217"/>
    </source>
</evidence>
<dbReference type="STRING" id="870435.A0A0C3P280"/>
<dbReference type="AlphaFoldDB" id="A0A0C3P280"/>
<keyword evidence="4" id="KW-0804">Transcription</keyword>
<reference evidence="9 10" key="1">
    <citation type="submission" date="2014-04" db="EMBL/GenBank/DDBJ databases">
        <authorList>
            <consortium name="DOE Joint Genome Institute"/>
            <person name="Kuo A."/>
            <person name="Kohler A."/>
            <person name="Costa M.D."/>
            <person name="Nagy L.G."/>
            <person name="Floudas D."/>
            <person name="Copeland A."/>
            <person name="Barry K.W."/>
            <person name="Cichocki N."/>
            <person name="Veneault-Fourrey C."/>
            <person name="LaButti K."/>
            <person name="Lindquist E.A."/>
            <person name="Lipzen A."/>
            <person name="Lundell T."/>
            <person name="Morin E."/>
            <person name="Murat C."/>
            <person name="Sun H."/>
            <person name="Tunlid A."/>
            <person name="Henrissat B."/>
            <person name="Grigoriev I.V."/>
            <person name="Hibbett D.S."/>
            <person name="Martin F."/>
            <person name="Nordberg H.P."/>
            <person name="Cantor M.N."/>
            <person name="Hua S.X."/>
        </authorList>
    </citation>
    <scope>NUCLEOTIDE SEQUENCE [LARGE SCALE GENOMIC DNA]</scope>
    <source>
        <strain evidence="9 10">Marx 270</strain>
    </source>
</reference>
<dbReference type="HOGENOM" id="CLU_022337_1_1_1"/>
<dbReference type="GO" id="GO:0005507">
    <property type="term" value="F:copper ion binding"/>
    <property type="evidence" value="ECO:0007669"/>
    <property type="project" value="InterPro"/>
</dbReference>
<evidence type="ECO:0000259" key="7">
    <source>
        <dbReference type="PROSITE" id="PS50048"/>
    </source>
</evidence>
<evidence type="ECO:0000256" key="3">
    <source>
        <dbReference type="ARBA" id="ARBA00023015"/>
    </source>
</evidence>
<dbReference type="InterPro" id="IPR001138">
    <property type="entry name" value="Zn2Cys6_DnaBD"/>
</dbReference>
<gene>
    <name evidence="9" type="ORF">M404DRAFT_1002991</name>
</gene>
<dbReference type="GO" id="GO:0005634">
    <property type="term" value="C:nucleus"/>
    <property type="evidence" value="ECO:0007669"/>
    <property type="project" value="UniProtKB-SubCell"/>
</dbReference>
<feature type="domain" description="Copper-fist" evidence="8">
    <location>
        <begin position="33"/>
        <end position="79"/>
    </location>
</feature>
<dbReference type="GO" id="GO:0000981">
    <property type="term" value="F:DNA-binding transcription factor activity, RNA polymerase II-specific"/>
    <property type="evidence" value="ECO:0007669"/>
    <property type="project" value="InterPro"/>
</dbReference>
<dbReference type="PANTHER" id="PTHR47338">
    <property type="entry name" value="ZN(II)2CYS6 TRANSCRIPTION FACTOR (EUROFUNG)-RELATED"/>
    <property type="match status" value="1"/>
</dbReference>
<keyword evidence="10" id="KW-1185">Reference proteome</keyword>
<feature type="region of interest" description="Disordered" evidence="6">
    <location>
        <begin position="78"/>
        <end position="119"/>
    </location>
</feature>
<proteinExistence type="predicted"/>
<evidence type="ECO:0000256" key="4">
    <source>
        <dbReference type="ARBA" id="ARBA00023163"/>
    </source>
</evidence>
<feature type="compositionally biased region" description="Polar residues" evidence="6">
    <location>
        <begin position="97"/>
        <end position="116"/>
    </location>
</feature>
<evidence type="ECO:0000256" key="2">
    <source>
        <dbReference type="ARBA" id="ARBA00022723"/>
    </source>
</evidence>
<evidence type="ECO:0000256" key="6">
    <source>
        <dbReference type="SAM" id="MobiDB-lite"/>
    </source>
</evidence>
<protein>
    <recommendedName>
        <fullName evidence="11">Zn(2)-C6 fungal-type domain-containing protein</fullName>
    </recommendedName>
</protein>
<dbReference type="InterPro" id="IPR036864">
    <property type="entry name" value="Zn2-C6_fun-type_DNA-bd_sf"/>
</dbReference>
<comment type="subcellular location">
    <subcellularLocation>
        <location evidence="1">Nucleus</location>
    </subcellularLocation>
</comment>
<dbReference type="PROSITE" id="PS50073">
    <property type="entry name" value="COPPER_FIST_2"/>
    <property type="match status" value="1"/>
</dbReference>
<dbReference type="Proteomes" id="UP000054217">
    <property type="component" value="Unassembled WGS sequence"/>
</dbReference>
<feature type="domain" description="Zn(2)-C6 fungal-type" evidence="7">
    <location>
        <begin position="21"/>
        <end position="53"/>
    </location>
</feature>
<evidence type="ECO:0000256" key="5">
    <source>
        <dbReference type="ARBA" id="ARBA00023242"/>
    </source>
</evidence>
<dbReference type="GO" id="GO:0008270">
    <property type="term" value="F:zinc ion binding"/>
    <property type="evidence" value="ECO:0007669"/>
    <property type="project" value="InterPro"/>
</dbReference>
<accession>A0A0C3P280</accession>
<dbReference type="InterPro" id="IPR001083">
    <property type="entry name" value="Cu_fist_DNA-bd_dom"/>
</dbReference>
<evidence type="ECO:0000256" key="1">
    <source>
        <dbReference type="ARBA" id="ARBA00004123"/>
    </source>
</evidence>
<dbReference type="OrthoDB" id="2309723at2759"/>
<organism evidence="9 10">
    <name type="scientific">Pisolithus tinctorius Marx 270</name>
    <dbReference type="NCBI Taxonomy" id="870435"/>
    <lineage>
        <taxon>Eukaryota</taxon>
        <taxon>Fungi</taxon>
        <taxon>Dikarya</taxon>
        <taxon>Basidiomycota</taxon>
        <taxon>Agaricomycotina</taxon>
        <taxon>Agaricomycetes</taxon>
        <taxon>Agaricomycetidae</taxon>
        <taxon>Boletales</taxon>
        <taxon>Sclerodermatineae</taxon>
        <taxon>Pisolithaceae</taxon>
        <taxon>Pisolithus</taxon>
    </lineage>
</organism>
<dbReference type="InterPro" id="IPR050815">
    <property type="entry name" value="TF_fung"/>
</dbReference>
<dbReference type="SMART" id="SM00066">
    <property type="entry name" value="GAL4"/>
    <property type="match status" value="1"/>
</dbReference>
<dbReference type="InParanoid" id="A0A0C3P280"/>
<keyword evidence="3" id="KW-0805">Transcription regulation</keyword>
<reference evidence="10" key="2">
    <citation type="submission" date="2015-01" db="EMBL/GenBank/DDBJ databases">
        <title>Evolutionary Origins and Diversification of the Mycorrhizal Mutualists.</title>
        <authorList>
            <consortium name="DOE Joint Genome Institute"/>
            <consortium name="Mycorrhizal Genomics Consortium"/>
            <person name="Kohler A."/>
            <person name="Kuo A."/>
            <person name="Nagy L.G."/>
            <person name="Floudas D."/>
            <person name="Copeland A."/>
            <person name="Barry K.W."/>
            <person name="Cichocki N."/>
            <person name="Veneault-Fourrey C."/>
            <person name="LaButti K."/>
            <person name="Lindquist E.A."/>
            <person name="Lipzen A."/>
            <person name="Lundell T."/>
            <person name="Morin E."/>
            <person name="Murat C."/>
            <person name="Riley R."/>
            <person name="Ohm R."/>
            <person name="Sun H."/>
            <person name="Tunlid A."/>
            <person name="Henrissat B."/>
            <person name="Grigoriev I.V."/>
            <person name="Hibbett D.S."/>
            <person name="Martin F."/>
        </authorList>
    </citation>
    <scope>NUCLEOTIDE SEQUENCE [LARGE SCALE GENOMIC DNA]</scope>
    <source>
        <strain evidence="10">Marx 270</strain>
    </source>
</reference>
<dbReference type="EMBL" id="KN831987">
    <property type="protein sequence ID" value="KIO01596.1"/>
    <property type="molecule type" value="Genomic_DNA"/>
</dbReference>
<dbReference type="PROSITE" id="PS50048">
    <property type="entry name" value="ZN2_CY6_FUNGAL_2"/>
    <property type="match status" value="1"/>
</dbReference>
<name>A0A0C3P280_PISTI</name>
<evidence type="ECO:0000313" key="9">
    <source>
        <dbReference type="EMBL" id="KIO01596.1"/>
    </source>
</evidence>
<dbReference type="CDD" id="cd00067">
    <property type="entry name" value="GAL4"/>
    <property type="match status" value="1"/>
</dbReference>
<evidence type="ECO:0000259" key="8">
    <source>
        <dbReference type="PROSITE" id="PS50073"/>
    </source>
</evidence>
<dbReference type="PANTHER" id="PTHR47338:SF29">
    <property type="entry name" value="ZN(2)-C6 FUNGAL-TYPE DOMAIN-CONTAINING PROTEIN"/>
    <property type="match status" value="1"/>
</dbReference>
<keyword evidence="2" id="KW-0479">Metal-binding</keyword>
<keyword evidence="5" id="KW-0539">Nucleus</keyword>
<dbReference type="SUPFAM" id="SSF57701">
    <property type="entry name" value="Zn2/Cys6 DNA-binding domain"/>
    <property type="match status" value="1"/>
</dbReference>
<dbReference type="Pfam" id="PF00172">
    <property type="entry name" value="Zn_clus"/>
    <property type="match status" value="1"/>
</dbReference>